<dbReference type="PANTHER" id="PTHR30590:SF2">
    <property type="entry name" value="INNER MEMBRANE PROTEIN"/>
    <property type="match status" value="1"/>
</dbReference>
<reference evidence="3 4" key="1">
    <citation type="journal article" date="2019" name="Environ. Microbiol.">
        <title>Species interactions and distinct microbial communities in high Arctic permafrost affected cryosols are associated with the CH4 and CO2 gas fluxes.</title>
        <authorList>
            <person name="Altshuler I."/>
            <person name="Hamel J."/>
            <person name="Turney S."/>
            <person name="Magnuson E."/>
            <person name="Levesque R."/>
            <person name="Greer C."/>
            <person name="Whyte L.G."/>
        </authorList>
    </citation>
    <scope>NUCLEOTIDE SEQUENCE [LARGE SCALE GENOMIC DNA]</scope>
    <source>
        <strain evidence="3 4">S5.1</strain>
    </source>
</reference>
<dbReference type="AlphaFoldDB" id="A0A502CS29"/>
<organism evidence="3 4">
    <name type="scientific">Sphingomonas oligophenolica</name>
    <dbReference type="NCBI Taxonomy" id="301154"/>
    <lineage>
        <taxon>Bacteria</taxon>
        <taxon>Pseudomonadati</taxon>
        <taxon>Pseudomonadota</taxon>
        <taxon>Alphaproteobacteria</taxon>
        <taxon>Sphingomonadales</taxon>
        <taxon>Sphingomonadaceae</taxon>
        <taxon>Sphingomonas</taxon>
    </lineage>
</organism>
<feature type="transmembrane region" description="Helical" evidence="1">
    <location>
        <begin position="329"/>
        <end position="349"/>
    </location>
</feature>
<dbReference type="RefSeq" id="WP_140868184.1">
    <property type="nucleotide sequence ID" value="NZ_RCZK01000002.1"/>
</dbReference>
<evidence type="ECO:0000256" key="1">
    <source>
        <dbReference type="SAM" id="Phobius"/>
    </source>
</evidence>
<dbReference type="OrthoDB" id="9807744at2"/>
<dbReference type="EMBL" id="RCZK01000002">
    <property type="protein sequence ID" value="TPG14521.1"/>
    <property type="molecule type" value="Genomic_DNA"/>
</dbReference>
<keyword evidence="4" id="KW-1185">Reference proteome</keyword>
<feature type="transmembrane region" description="Helical" evidence="1">
    <location>
        <begin position="361"/>
        <end position="380"/>
    </location>
</feature>
<evidence type="ECO:0000313" key="3">
    <source>
        <dbReference type="EMBL" id="TPG14521.1"/>
    </source>
</evidence>
<dbReference type="InterPro" id="IPR007349">
    <property type="entry name" value="DUF418"/>
</dbReference>
<dbReference type="PANTHER" id="PTHR30590">
    <property type="entry name" value="INNER MEMBRANE PROTEIN"/>
    <property type="match status" value="1"/>
</dbReference>
<accession>A0A502CS29</accession>
<comment type="caution">
    <text evidence="3">The sequence shown here is derived from an EMBL/GenBank/DDBJ whole genome shotgun (WGS) entry which is preliminary data.</text>
</comment>
<feature type="transmembrane region" description="Helical" evidence="1">
    <location>
        <begin position="97"/>
        <end position="117"/>
    </location>
</feature>
<dbReference type="Pfam" id="PF04235">
    <property type="entry name" value="DUF418"/>
    <property type="match status" value="1"/>
</dbReference>
<gene>
    <name evidence="3" type="ORF">EAH84_04300</name>
</gene>
<dbReference type="Proteomes" id="UP000318413">
    <property type="component" value="Unassembled WGS sequence"/>
</dbReference>
<feature type="transmembrane region" description="Helical" evidence="1">
    <location>
        <begin position="68"/>
        <end position="85"/>
    </location>
</feature>
<feature type="transmembrane region" description="Helical" evidence="1">
    <location>
        <begin position="254"/>
        <end position="277"/>
    </location>
</feature>
<feature type="transmembrane region" description="Helical" evidence="1">
    <location>
        <begin position="123"/>
        <end position="151"/>
    </location>
</feature>
<feature type="transmembrane region" description="Helical" evidence="1">
    <location>
        <begin position="297"/>
        <end position="317"/>
    </location>
</feature>
<dbReference type="InterPro" id="IPR052529">
    <property type="entry name" value="Bact_Transport_Assoc"/>
</dbReference>
<protein>
    <submittedName>
        <fullName evidence="3">DUF418 domain-containing protein</fullName>
    </submittedName>
</protein>
<keyword evidence="1" id="KW-0812">Transmembrane</keyword>
<keyword evidence="1" id="KW-1133">Transmembrane helix</keyword>
<evidence type="ECO:0000259" key="2">
    <source>
        <dbReference type="Pfam" id="PF04235"/>
    </source>
</evidence>
<proteinExistence type="predicted"/>
<feature type="domain" description="DUF418" evidence="2">
    <location>
        <begin position="240"/>
        <end position="398"/>
    </location>
</feature>
<keyword evidence="1" id="KW-0472">Membrane</keyword>
<evidence type="ECO:0000313" key="4">
    <source>
        <dbReference type="Proteomes" id="UP000318413"/>
    </source>
</evidence>
<feature type="transmembrane region" description="Helical" evidence="1">
    <location>
        <begin position="12"/>
        <end position="32"/>
    </location>
</feature>
<name>A0A502CS29_9SPHN</name>
<sequence>MTHSPASRIVSLDVIRGVAVMGILVANLPAFGLPEAAYFSPLAWGGSTGWNRAVWFANFVLVEGKMRGLFTFLFGASMLVVIDAAEARGQSGAAVHFRRMATLFLIGCLHLYLFWWGDILSHYALVGAAAFLFARIRVPAMVAVGVALIALQFLDEAVLGLALLHSAARDTPAHIATWNAFSEGFGLPPAPILHATIAGVRGGFGEGIAYRWTHEASPLTVLRLIGGQTLGSMVFGMAGYRSGFLTGAWSPRRYALIAAICLGLTVPAYVALALATIAHGFDQRWVYLGSIVASDPIRPLTVVGYAALLMLAIRPLGAFGARIAAVGRVAFTNYLGTTLMMTFVFSGWGLGQFARWTRADLYWLAPLAWGIMLVWSPWWLRRYRYGPFEWAWRSLSRGRLQPMRLATA</sequence>